<name>A0A930UIJ1_9GAMM</name>
<feature type="transmembrane region" description="Helical" evidence="3">
    <location>
        <begin position="217"/>
        <end position="242"/>
    </location>
</feature>
<gene>
    <name evidence="5" type="ORF">ISN26_07390</name>
</gene>
<dbReference type="AlphaFoldDB" id="A0A930UIJ1"/>
<dbReference type="InterPro" id="IPR029064">
    <property type="entry name" value="Ribosomal_eL30-like_sf"/>
</dbReference>
<dbReference type="SUPFAM" id="SSF55315">
    <property type="entry name" value="L30e-like"/>
    <property type="match status" value="1"/>
</dbReference>
<evidence type="ECO:0000313" key="5">
    <source>
        <dbReference type="EMBL" id="MBF2735874.1"/>
    </source>
</evidence>
<accession>A0A930UIJ1</accession>
<evidence type="ECO:0000259" key="4">
    <source>
        <dbReference type="SMART" id="SM00967"/>
    </source>
</evidence>
<dbReference type="GO" id="GO:0003723">
    <property type="term" value="F:RNA binding"/>
    <property type="evidence" value="ECO:0007669"/>
    <property type="project" value="InterPro"/>
</dbReference>
<feature type="domain" description="RNA 2-O ribose methyltransferase substrate binding" evidence="4">
    <location>
        <begin position="9"/>
        <end position="79"/>
    </location>
</feature>
<dbReference type="Gene3D" id="3.30.1330.30">
    <property type="match status" value="1"/>
</dbReference>
<protein>
    <submittedName>
        <fullName evidence="5">23S rRNA (Guanosine(2251)-2'-O)-methyltransferase RlmB</fullName>
    </submittedName>
</protein>
<comment type="caution">
    <text evidence="5">The sequence shown here is derived from an EMBL/GenBank/DDBJ whole genome shotgun (WGS) entry which is preliminary data.</text>
</comment>
<dbReference type="PANTHER" id="PTHR46429">
    <property type="entry name" value="23S RRNA (GUANOSINE-2'-O-)-METHYLTRANSFERASE RLMB"/>
    <property type="match status" value="1"/>
</dbReference>
<organism evidence="5 6">
    <name type="scientific">Candidatus Amphirhobacter heronislandensis</name>
    <dbReference type="NCBI Taxonomy" id="1732024"/>
    <lineage>
        <taxon>Bacteria</taxon>
        <taxon>Pseudomonadati</taxon>
        <taxon>Pseudomonadota</taxon>
        <taxon>Gammaproteobacteria</taxon>
        <taxon>Candidatus Tethybacterales</taxon>
        <taxon>Candidatus Tethybacteraceae</taxon>
        <taxon>Candidatus Amphirhobacter</taxon>
    </lineage>
</organism>
<keyword evidence="3" id="KW-1133">Transmembrane helix</keyword>
<dbReference type="PANTHER" id="PTHR46429:SF1">
    <property type="entry name" value="23S RRNA (GUANOSINE-2'-O-)-METHYLTRANSFERASE RLMB"/>
    <property type="match status" value="1"/>
</dbReference>
<dbReference type="GO" id="GO:0005829">
    <property type="term" value="C:cytosol"/>
    <property type="evidence" value="ECO:0007669"/>
    <property type="project" value="TreeGrafter"/>
</dbReference>
<dbReference type="InterPro" id="IPR001537">
    <property type="entry name" value="SpoU_MeTrfase"/>
</dbReference>
<dbReference type="Proteomes" id="UP000604381">
    <property type="component" value="Unassembled WGS sequence"/>
</dbReference>
<dbReference type="InterPro" id="IPR029026">
    <property type="entry name" value="tRNA_m1G_MTases_N"/>
</dbReference>
<evidence type="ECO:0000256" key="3">
    <source>
        <dbReference type="SAM" id="Phobius"/>
    </source>
</evidence>
<dbReference type="InterPro" id="IPR029028">
    <property type="entry name" value="Alpha/beta_knot_MTases"/>
</dbReference>
<dbReference type="CDD" id="cd18103">
    <property type="entry name" value="SpoU-like_RlmB"/>
    <property type="match status" value="1"/>
</dbReference>
<dbReference type="EMBL" id="JADHEI010000053">
    <property type="protein sequence ID" value="MBF2735874.1"/>
    <property type="molecule type" value="Genomic_DNA"/>
</dbReference>
<evidence type="ECO:0000313" key="6">
    <source>
        <dbReference type="Proteomes" id="UP000604381"/>
    </source>
</evidence>
<evidence type="ECO:0000256" key="2">
    <source>
        <dbReference type="ARBA" id="ARBA00022679"/>
    </source>
</evidence>
<dbReference type="SUPFAM" id="SSF75217">
    <property type="entry name" value="alpha/beta knot"/>
    <property type="match status" value="1"/>
</dbReference>
<reference evidence="5" key="1">
    <citation type="submission" date="2020-10" db="EMBL/GenBank/DDBJ databases">
        <title>An improved Amphimedon queenslandica hologenome assembly reveals how three proteobacterial symbionts can extend the metabolic phenotypic of their marine sponge host.</title>
        <authorList>
            <person name="Degnan B."/>
            <person name="Degnan S."/>
            <person name="Xiang X."/>
        </authorList>
    </citation>
    <scope>NUCLEOTIDE SEQUENCE</scope>
    <source>
        <strain evidence="5">AqS2</strain>
    </source>
</reference>
<keyword evidence="6" id="KW-1185">Reference proteome</keyword>
<keyword evidence="2" id="KW-0808">Transferase</keyword>
<dbReference type="Pfam" id="PF00588">
    <property type="entry name" value="SpoU_methylase"/>
    <property type="match status" value="1"/>
</dbReference>
<dbReference type="Gene3D" id="3.40.1280.10">
    <property type="match status" value="1"/>
</dbReference>
<dbReference type="Pfam" id="PF08032">
    <property type="entry name" value="SpoU_sub_bind"/>
    <property type="match status" value="1"/>
</dbReference>
<dbReference type="GO" id="GO:0032259">
    <property type="term" value="P:methylation"/>
    <property type="evidence" value="ECO:0007669"/>
    <property type="project" value="UniProtKB-KW"/>
</dbReference>
<dbReference type="SMART" id="SM00967">
    <property type="entry name" value="SpoU_sub_bind"/>
    <property type="match status" value="1"/>
</dbReference>
<proteinExistence type="predicted"/>
<keyword evidence="1" id="KW-0489">Methyltransferase</keyword>
<keyword evidence="3" id="KW-0812">Transmembrane</keyword>
<keyword evidence="3" id="KW-0472">Membrane</keyword>
<dbReference type="InterPro" id="IPR004441">
    <property type="entry name" value="rRNA_MeTrfase_TrmH"/>
</dbReference>
<sequence length="251" mass="25188">MAGWDPARLAAGRHAVKAAIEAGQARRVAVAAGSNRDIVAAAAAAGVPVEEVGRARLRVLAGLDKNQGVAAELAPASVVADWRQLLDGGGAPLFLVLDGVEDPRNLGACLRAAAFFGVALLLHPKRRSASLSPAARKVASGAAATVPVAPVGNLSRELRAMRDAGVAVYGTVAEEGPGVEEVFAASLPPGPLALVLGGESRGLRRLTREGCDGLLRIAAPAGAGMASLNVAVACGVCLAAVARRRGADAIK</sequence>
<evidence type="ECO:0000256" key="1">
    <source>
        <dbReference type="ARBA" id="ARBA00022603"/>
    </source>
</evidence>
<dbReference type="GO" id="GO:0008173">
    <property type="term" value="F:RNA methyltransferase activity"/>
    <property type="evidence" value="ECO:0007669"/>
    <property type="project" value="InterPro"/>
</dbReference>
<dbReference type="InterPro" id="IPR013123">
    <property type="entry name" value="SpoU_subst-bd"/>
</dbReference>
<dbReference type="GO" id="GO:0006396">
    <property type="term" value="P:RNA processing"/>
    <property type="evidence" value="ECO:0007669"/>
    <property type="project" value="InterPro"/>
</dbReference>